<evidence type="ECO:0000256" key="2">
    <source>
        <dbReference type="SAM" id="SignalP"/>
    </source>
</evidence>
<gene>
    <name evidence="3" type="ORF">SAMN05192568_102750</name>
</gene>
<keyword evidence="4" id="KW-1185">Reference proteome</keyword>
<evidence type="ECO:0000313" key="4">
    <source>
        <dbReference type="Proteomes" id="UP000199048"/>
    </source>
</evidence>
<keyword evidence="2" id="KW-0732">Signal</keyword>
<dbReference type="AlphaFoldDB" id="A0A1I4PZU8"/>
<proteinExistence type="predicted"/>
<protein>
    <submittedName>
        <fullName evidence="3">Uncharacterized protein</fullName>
    </submittedName>
</protein>
<evidence type="ECO:0000256" key="1">
    <source>
        <dbReference type="SAM" id="MobiDB-lite"/>
    </source>
</evidence>
<evidence type="ECO:0000313" key="3">
    <source>
        <dbReference type="EMBL" id="SFM33136.1"/>
    </source>
</evidence>
<dbReference type="OrthoDB" id="8006183at2"/>
<organism evidence="3 4">
    <name type="scientific">Methylobacterium pseudosasicola</name>
    <dbReference type="NCBI Taxonomy" id="582667"/>
    <lineage>
        <taxon>Bacteria</taxon>
        <taxon>Pseudomonadati</taxon>
        <taxon>Pseudomonadota</taxon>
        <taxon>Alphaproteobacteria</taxon>
        <taxon>Hyphomicrobiales</taxon>
        <taxon>Methylobacteriaceae</taxon>
        <taxon>Methylobacterium</taxon>
    </lineage>
</organism>
<name>A0A1I4PZU8_9HYPH</name>
<reference evidence="4" key="1">
    <citation type="submission" date="2016-10" db="EMBL/GenBank/DDBJ databases">
        <authorList>
            <person name="Varghese N."/>
            <person name="Submissions S."/>
        </authorList>
    </citation>
    <scope>NUCLEOTIDE SEQUENCE [LARGE SCALE GENOMIC DNA]</scope>
    <source>
        <strain evidence="4">BL36</strain>
    </source>
</reference>
<dbReference type="RefSeq" id="WP_092044155.1">
    <property type="nucleotide sequence ID" value="NZ_FOTK01000027.1"/>
</dbReference>
<feature type="chain" id="PRO_5011716534" evidence="2">
    <location>
        <begin position="24"/>
        <end position="88"/>
    </location>
</feature>
<accession>A0A1I4PZU8</accession>
<dbReference type="Proteomes" id="UP000199048">
    <property type="component" value="Unassembled WGS sequence"/>
</dbReference>
<feature type="signal peptide" evidence="2">
    <location>
        <begin position="1"/>
        <end position="23"/>
    </location>
</feature>
<dbReference type="STRING" id="582667.SAMN05192568_102750"/>
<dbReference type="EMBL" id="FOTK01000027">
    <property type="protein sequence ID" value="SFM33136.1"/>
    <property type="molecule type" value="Genomic_DNA"/>
</dbReference>
<feature type="region of interest" description="Disordered" evidence="1">
    <location>
        <begin position="67"/>
        <end position="88"/>
    </location>
</feature>
<sequence>MRKKTTVILALCGLLGTAGAASAQSYGAPAGRDPSTAPGGTEGLAGPRNEAESIRSGDAVEVAPNRGGVAIEEPALPPPSTNEAPTRR</sequence>
<feature type="region of interest" description="Disordered" evidence="1">
    <location>
        <begin position="22"/>
        <end position="54"/>
    </location>
</feature>